<evidence type="ECO:0000313" key="3">
    <source>
        <dbReference type="EMBL" id="TXG72352.1"/>
    </source>
</evidence>
<dbReference type="InterPro" id="IPR019956">
    <property type="entry name" value="Ubiquitin_dom"/>
</dbReference>
<feature type="domain" description="Ubiquitin-like" evidence="2">
    <location>
        <begin position="42"/>
        <end position="108"/>
    </location>
</feature>
<feature type="domain" description="Ubiquitin-like" evidence="2">
    <location>
        <begin position="596"/>
        <end position="665"/>
    </location>
</feature>
<dbReference type="PROSITE" id="PS50053">
    <property type="entry name" value="UBIQUITIN_2"/>
    <property type="match status" value="8"/>
</dbReference>
<dbReference type="InterPro" id="IPR000626">
    <property type="entry name" value="Ubiquitin-like_dom"/>
</dbReference>
<name>A0A5C7IUZ9_9ROSI</name>
<dbReference type="PROSITE" id="PS00299">
    <property type="entry name" value="UBIQUITIN_1"/>
    <property type="match status" value="1"/>
</dbReference>
<dbReference type="PANTHER" id="PTHR10666">
    <property type="entry name" value="UBIQUITIN"/>
    <property type="match status" value="1"/>
</dbReference>
<dbReference type="InterPro" id="IPR019954">
    <property type="entry name" value="Ubiquitin_CS"/>
</dbReference>
<feature type="domain" description="Ubiquitin-like" evidence="2">
    <location>
        <begin position="353"/>
        <end position="421"/>
    </location>
</feature>
<reference evidence="4" key="1">
    <citation type="journal article" date="2019" name="Gigascience">
        <title>De novo genome assembly of the endangered Acer yangbiense, a plant species with extremely small populations endemic to Yunnan Province, China.</title>
        <authorList>
            <person name="Yang J."/>
            <person name="Wariss H.M."/>
            <person name="Tao L."/>
            <person name="Zhang R."/>
            <person name="Yun Q."/>
            <person name="Hollingsworth P."/>
            <person name="Dao Z."/>
            <person name="Luo G."/>
            <person name="Guo H."/>
            <person name="Ma Y."/>
            <person name="Sun W."/>
        </authorList>
    </citation>
    <scope>NUCLEOTIDE SEQUENCE [LARGE SCALE GENOMIC DNA]</scope>
    <source>
        <strain evidence="4">cv. Malutang</strain>
    </source>
</reference>
<dbReference type="SMART" id="SM00213">
    <property type="entry name" value="UBQ"/>
    <property type="match status" value="9"/>
</dbReference>
<sequence length="736" mass="83773">MTNCPSEDWDLFSGSTRLRNAKTLAYYEIKENDILKMLPAMHQILVRTWTGKIVTLEVRQSDTIRSMKEKYFQKTDVPVNRQRLMFCGQMLEDNKDLAHYSIEDGFTLRELTRIDIFSLKLLAMTCLQINVYLKVMKTVALKVNKSETVRNLKALFREKEGTSEGVKDLFFAGEQLQDDERLVDHAIQTDTSLYVVLENDVGTKLYVKIPKNQKTITVIAMAHHTVRDIRSMIQAKEGIPSYQFTLLYEGKLLRDDILVASLNMKSEATLHLIFNPKPVIWIFVKAPIGDILKLEIPVLLTVGDVKSLVGSMIGMSVSDQIMIYGGEQLEDCKILAFYDVKEESMLEICPPSIQIFVKTASEDIVKVKVKVLFTVGDVKAIVGGEIGYSVSFQNLFYAGKKLEDSKTIACYDIKDQSFLQLESPQTQIFVKTWDGKTVTLDVELSNTIKDVKDKLFAKLQIPFKFQKFVFDGKQLEEDRDLASYNIQKHCTLGMVFSSTAKIIRESTLPLLVPENRIGIRLSVRIRLEQKTIAVEAMADQTIEDIKAIVGRMIDMSDVSQQIMTYAGEQLEDCKTLDCYNIKDESMLELLPPDDQIQIFVKTWSGKTITLDVQLISTIKDIKYKLFDKLRIPFHLQSVVFAGKRLEENRDLASYNVQQHSTLHMVFCPSSKIIRLALSNFGSDLSLSTTISELKDIAKLKWKNPVKEVVLSGAALQDQYSLRDYGLGRESELDFVF</sequence>
<feature type="domain" description="Ubiquitin-like" evidence="2">
    <location>
        <begin position="426"/>
        <end position="501"/>
    </location>
</feature>
<evidence type="ECO:0000256" key="1">
    <source>
        <dbReference type="ARBA" id="ARBA00022499"/>
    </source>
</evidence>
<dbReference type="Gene3D" id="3.10.20.90">
    <property type="entry name" value="Phosphatidylinositol 3-kinase Catalytic Subunit, Chain A, domain 1"/>
    <property type="match status" value="8"/>
</dbReference>
<dbReference type="AlphaFoldDB" id="A0A5C7IUZ9"/>
<dbReference type="GO" id="GO:0003729">
    <property type="term" value="F:mRNA binding"/>
    <property type="evidence" value="ECO:0007669"/>
    <property type="project" value="UniProtKB-ARBA"/>
</dbReference>
<dbReference type="Pfam" id="PF00240">
    <property type="entry name" value="ubiquitin"/>
    <property type="match status" value="8"/>
</dbReference>
<proteinExistence type="predicted"/>
<evidence type="ECO:0000259" key="2">
    <source>
        <dbReference type="PROSITE" id="PS50053"/>
    </source>
</evidence>
<keyword evidence="4" id="KW-1185">Reference proteome</keyword>
<dbReference type="CDD" id="cd17039">
    <property type="entry name" value="Ubl_ubiquitin_like"/>
    <property type="match status" value="4"/>
</dbReference>
<dbReference type="OrthoDB" id="1894077at2759"/>
<gene>
    <name evidence="3" type="ORF">EZV62_000931</name>
</gene>
<protein>
    <recommendedName>
        <fullName evidence="2">Ubiquitin-like domain-containing protein</fullName>
    </recommendedName>
</protein>
<dbReference type="InterPro" id="IPR050158">
    <property type="entry name" value="Ubiquitin_ubiquitin-like"/>
</dbReference>
<feature type="domain" description="Ubiquitin-like" evidence="2">
    <location>
        <begin position="280"/>
        <end position="348"/>
    </location>
</feature>
<accession>A0A5C7IUZ9</accession>
<dbReference type="Proteomes" id="UP000323000">
    <property type="component" value="Chromosome 1"/>
</dbReference>
<evidence type="ECO:0000313" key="4">
    <source>
        <dbReference type="Proteomes" id="UP000323000"/>
    </source>
</evidence>
<comment type="caution">
    <text evidence="3">The sequence shown here is derived from an EMBL/GenBank/DDBJ whole genome shotgun (WGS) entry which is preliminary data.</text>
</comment>
<feature type="domain" description="Ubiquitin-like" evidence="2">
    <location>
        <begin position="519"/>
        <end position="590"/>
    </location>
</feature>
<dbReference type="InterPro" id="IPR029071">
    <property type="entry name" value="Ubiquitin-like_domsf"/>
</dbReference>
<keyword evidence="1" id="KW-1017">Isopeptide bond</keyword>
<feature type="domain" description="Ubiquitin-like" evidence="2">
    <location>
        <begin position="203"/>
        <end position="273"/>
    </location>
</feature>
<feature type="domain" description="Ubiquitin-like" evidence="2">
    <location>
        <begin position="129"/>
        <end position="202"/>
    </location>
</feature>
<dbReference type="PRINTS" id="PR00348">
    <property type="entry name" value="UBIQUITIN"/>
</dbReference>
<dbReference type="EMBL" id="VAHF01000001">
    <property type="protein sequence ID" value="TXG72352.1"/>
    <property type="molecule type" value="Genomic_DNA"/>
</dbReference>
<organism evidence="3 4">
    <name type="scientific">Acer yangbiense</name>
    <dbReference type="NCBI Taxonomy" id="1000413"/>
    <lineage>
        <taxon>Eukaryota</taxon>
        <taxon>Viridiplantae</taxon>
        <taxon>Streptophyta</taxon>
        <taxon>Embryophyta</taxon>
        <taxon>Tracheophyta</taxon>
        <taxon>Spermatophyta</taxon>
        <taxon>Magnoliopsida</taxon>
        <taxon>eudicotyledons</taxon>
        <taxon>Gunneridae</taxon>
        <taxon>Pentapetalae</taxon>
        <taxon>rosids</taxon>
        <taxon>malvids</taxon>
        <taxon>Sapindales</taxon>
        <taxon>Sapindaceae</taxon>
        <taxon>Hippocastanoideae</taxon>
        <taxon>Acereae</taxon>
        <taxon>Acer</taxon>
    </lineage>
</organism>
<dbReference type="SUPFAM" id="SSF54236">
    <property type="entry name" value="Ubiquitin-like"/>
    <property type="match status" value="8"/>
</dbReference>